<evidence type="ECO:0000313" key="2">
    <source>
        <dbReference type="EMBL" id="SPP93232.1"/>
    </source>
</evidence>
<evidence type="ECO:0000313" key="1">
    <source>
        <dbReference type="EMBL" id="SPP93140.1"/>
    </source>
</evidence>
<sequence>MGMWATRLRCPSAAACPQRSGLSGGLPGSAQALTGEVEPMGIVDETIEHGVGIGGISNEQMPLVHGELAGDDGGAMTVAIFEDFQEVVTGAGIERLEAPIIEDQQIDTAKAAQQAWVTTVAAGERQIVEQARDALIEHGAIVATGFVAERRGEPTLADACRAADQEIDVVVDPTALHKLGEQRAVETARGAVVDVLDACLLAQLGVAQASGEPFVVPQRGFTFEQQSKPFGVTEAASLTGGFDVGEGLSHAVEAEGVEAVEGRMGEQGTVS</sequence>
<dbReference type="AntiFam" id="ANF00239">
    <property type="entry name" value="Shadow ORF (opposite y4bM)"/>
</dbReference>
<proteinExistence type="predicted"/>
<dbReference type="AlphaFoldDB" id="A0A2U3PVP6"/>
<dbReference type="Proteomes" id="UP000246085">
    <property type="component" value="Chromosome BRAD3257"/>
</dbReference>
<reference evidence="2 4" key="1">
    <citation type="submission" date="2018-03" db="EMBL/GenBank/DDBJ databases">
        <authorList>
            <person name="Gully D."/>
        </authorList>
    </citation>
    <scope>NUCLEOTIDE SEQUENCE [LARGE SCALE GENOMIC DNA]</scope>
    <source>
        <strain evidence="2">ORS3257</strain>
    </source>
</reference>
<dbReference type="KEGG" id="bvz:BRAD3257_3133"/>
<dbReference type="KEGG" id="bvz:BRAD3257_2151"/>
<organism evidence="2 4">
    <name type="scientific">Bradyrhizobium vignae</name>
    <dbReference type="NCBI Taxonomy" id="1549949"/>
    <lineage>
        <taxon>Bacteria</taxon>
        <taxon>Pseudomonadati</taxon>
        <taxon>Pseudomonadota</taxon>
        <taxon>Alphaproteobacteria</taxon>
        <taxon>Hyphomicrobiales</taxon>
        <taxon>Nitrobacteraceae</taxon>
        <taxon>Bradyrhizobium</taxon>
    </lineage>
</organism>
<dbReference type="KEGG" id="bvz:BRAD3257_2044"/>
<evidence type="ECO:0000313" key="3">
    <source>
        <dbReference type="EMBL" id="SPP94176.1"/>
    </source>
</evidence>
<gene>
    <name evidence="1" type="ORF">BRAD3257_2044</name>
    <name evidence="2" type="ORF">BRAD3257_2151</name>
    <name evidence="3" type="ORF">BRAD3257_3133</name>
</gene>
<dbReference type="EMBL" id="LS398110">
    <property type="protein sequence ID" value="SPP94176.1"/>
    <property type="molecule type" value="Genomic_DNA"/>
</dbReference>
<name>A0A2U3PVP6_9BRAD</name>
<evidence type="ECO:0000313" key="4">
    <source>
        <dbReference type="Proteomes" id="UP000246085"/>
    </source>
</evidence>
<dbReference type="EMBL" id="LS398110">
    <property type="protein sequence ID" value="SPP93232.1"/>
    <property type="molecule type" value="Genomic_DNA"/>
</dbReference>
<accession>A0A2U3PVP6</accession>
<protein>
    <submittedName>
        <fullName evidence="2">Uncharacterized protein</fullName>
    </submittedName>
</protein>
<dbReference type="EMBL" id="LS398110">
    <property type="protein sequence ID" value="SPP93140.1"/>
    <property type="molecule type" value="Genomic_DNA"/>
</dbReference>